<dbReference type="RefSeq" id="WP_281388101.1">
    <property type="nucleotide sequence ID" value="NZ_CP064654.1"/>
</dbReference>
<dbReference type="SUPFAM" id="SSF51905">
    <property type="entry name" value="FAD/NAD(P)-binding domain"/>
    <property type="match status" value="1"/>
</dbReference>
<dbReference type="Pfam" id="PF04820">
    <property type="entry name" value="Trp_halogenase"/>
    <property type="match status" value="1"/>
</dbReference>
<dbReference type="InterPro" id="IPR050816">
    <property type="entry name" value="Flavin-dep_Halogenase_NPB"/>
</dbReference>
<protein>
    <submittedName>
        <fullName evidence="3">Tryptophan 7-halogenase</fullName>
    </submittedName>
</protein>
<dbReference type="GO" id="GO:0004497">
    <property type="term" value="F:monooxygenase activity"/>
    <property type="evidence" value="ECO:0007669"/>
    <property type="project" value="InterPro"/>
</dbReference>
<dbReference type="AlphaFoldDB" id="A0A7S8F2P1"/>
<dbReference type="PANTHER" id="PTHR43747">
    <property type="entry name" value="FAD-BINDING PROTEIN"/>
    <property type="match status" value="1"/>
</dbReference>
<feature type="binding site" evidence="2">
    <location>
        <position position="343"/>
    </location>
    <ligand>
        <name>L-tryptophan</name>
        <dbReference type="ChEBI" id="CHEBI:57912"/>
    </ligand>
</feature>
<dbReference type="InterPro" id="IPR036188">
    <property type="entry name" value="FAD/NAD-bd_sf"/>
</dbReference>
<dbReference type="InterPro" id="IPR033856">
    <property type="entry name" value="Trp_halogen"/>
</dbReference>
<keyword evidence="2" id="KW-0274">FAD</keyword>
<keyword evidence="4" id="KW-1185">Reference proteome</keyword>
<evidence type="ECO:0000256" key="1">
    <source>
        <dbReference type="PIRSR" id="PIRSR011396-1"/>
    </source>
</evidence>
<accession>A0A7S8F2P1</accession>
<dbReference type="PANTHER" id="PTHR43747:SF4">
    <property type="entry name" value="FLAVIN-DEPENDENT TRYPTOPHAN HALOGENASE"/>
    <property type="match status" value="1"/>
</dbReference>
<dbReference type="PIRSF" id="PIRSF011396">
    <property type="entry name" value="Trp_halogenase"/>
    <property type="match status" value="1"/>
</dbReference>
<reference evidence="3 4" key="1">
    <citation type="submission" date="2020-11" db="EMBL/GenBank/DDBJ databases">
        <title>The genome sequence of Erythrobacter sp. 6D36.</title>
        <authorList>
            <person name="Liu Y."/>
        </authorList>
    </citation>
    <scope>NUCLEOTIDE SEQUENCE [LARGE SCALE GENOMIC DNA]</scope>
    <source>
        <strain evidence="3 4">6D36</strain>
    </source>
</reference>
<keyword evidence="2" id="KW-0285">Flavoprotein</keyword>
<feature type="binding site" evidence="2">
    <location>
        <position position="347"/>
    </location>
    <ligand>
        <name>FAD</name>
        <dbReference type="ChEBI" id="CHEBI:57692"/>
    </ligand>
</feature>
<feature type="binding site" evidence="2">
    <location>
        <position position="79"/>
    </location>
    <ligand>
        <name>7-chloro-L-tryptophan</name>
        <dbReference type="ChEBI" id="CHEBI:58713"/>
    </ligand>
</feature>
<evidence type="ECO:0000256" key="2">
    <source>
        <dbReference type="PIRSR" id="PIRSR011396-2"/>
    </source>
</evidence>
<dbReference type="InterPro" id="IPR006905">
    <property type="entry name" value="Flavin_halogenase"/>
</dbReference>
<dbReference type="KEGG" id="qso:IRL76_09065"/>
<evidence type="ECO:0000313" key="4">
    <source>
        <dbReference type="Proteomes" id="UP000594459"/>
    </source>
</evidence>
<evidence type="ECO:0000313" key="3">
    <source>
        <dbReference type="EMBL" id="QPC98037.1"/>
    </source>
</evidence>
<dbReference type="EMBL" id="CP064654">
    <property type="protein sequence ID" value="QPC98037.1"/>
    <property type="molecule type" value="Genomic_DNA"/>
</dbReference>
<name>A0A7S8F2P1_9SPHN</name>
<organism evidence="3 4">
    <name type="scientific">Qipengyuania soli</name>
    <dbReference type="NCBI Taxonomy" id="2782568"/>
    <lineage>
        <taxon>Bacteria</taxon>
        <taxon>Pseudomonadati</taxon>
        <taxon>Pseudomonadota</taxon>
        <taxon>Alphaproteobacteria</taxon>
        <taxon>Sphingomonadales</taxon>
        <taxon>Erythrobacteraceae</taxon>
        <taxon>Qipengyuania</taxon>
    </lineage>
</organism>
<proteinExistence type="predicted"/>
<sequence>MNDSRIRDVVIVGGGTAGWMAAAALSATMGEQLRIRLVESEQIGTVGVGEATIPAIRLFNGLVGIDENEFICATQGSFKLGIEFIDWGRVGESYMHVFGQLGQSLDLIEFWQYWLRGREEAISEPIGHYSFNEEAARNLRFARVPRIPNTHLDGISYAFHFDAGLYAKFLRGLAEKNGATRTEGMITGVSRNPENGHIRSITLDSGEEIAGELFIDCSGFRGLLIEQELETGYVDWTHWLLCDRAIAVPTENVGPPRPYTQSIAHPAGWQWRIPLQHRTGNGHVFSTEYISEDEATALLLKTVEGKPLADPRTIPFKTGMRRKAWNANVIALGLSSGFIEPLESTSIHLIQNGIAKLISHFPDREFRQANVDAYNRRIEYDYERIRDFIILHYHANQRDEAFWTRCREMDVPDTLRDKIDLFRATGRIFREQEELFVEVGWFQVLNGQNIVPETYHPLADALTKEELAGFLRDIRTIVANNAARLPTHAEFIAATCAAQAPGVPA</sequence>
<feature type="active site" evidence="1">
    <location>
        <position position="79"/>
    </location>
</feature>
<feature type="binding site" evidence="2">
    <location>
        <begin position="14"/>
        <end position="17"/>
    </location>
    <ligand>
        <name>FAD</name>
        <dbReference type="ChEBI" id="CHEBI:57692"/>
    </ligand>
</feature>
<feature type="binding site" evidence="2">
    <location>
        <position position="334"/>
    </location>
    <ligand>
        <name>FAD</name>
        <dbReference type="ChEBI" id="CHEBI:57692"/>
    </ligand>
</feature>
<dbReference type="GO" id="GO:0000166">
    <property type="term" value="F:nucleotide binding"/>
    <property type="evidence" value="ECO:0007669"/>
    <property type="project" value="UniProtKB-KW"/>
</dbReference>
<dbReference type="Gene3D" id="3.50.50.60">
    <property type="entry name" value="FAD/NAD(P)-binding domain"/>
    <property type="match status" value="1"/>
</dbReference>
<gene>
    <name evidence="3" type="ORF">IRL76_09065</name>
</gene>
<dbReference type="Proteomes" id="UP000594459">
    <property type="component" value="Chromosome"/>
</dbReference>
<keyword evidence="2" id="KW-0547">Nucleotide-binding</keyword>